<evidence type="ECO:0000256" key="1">
    <source>
        <dbReference type="SAM" id="MobiDB-lite"/>
    </source>
</evidence>
<accession>A0A182XQX6</accession>
<evidence type="ECO:0000313" key="2">
    <source>
        <dbReference type="EnsemblMetazoa" id="AQUA014261-PA"/>
    </source>
</evidence>
<protein>
    <submittedName>
        <fullName evidence="2">Uncharacterized protein</fullName>
    </submittedName>
</protein>
<dbReference type="Proteomes" id="UP000076407">
    <property type="component" value="Unassembled WGS sequence"/>
</dbReference>
<dbReference type="VEuPathDB" id="VectorBase:AQUA014261"/>
<organism evidence="2 3">
    <name type="scientific">Anopheles quadriannulatus</name>
    <name type="common">Mosquito</name>
    <dbReference type="NCBI Taxonomy" id="34691"/>
    <lineage>
        <taxon>Eukaryota</taxon>
        <taxon>Metazoa</taxon>
        <taxon>Ecdysozoa</taxon>
        <taxon>Arthropoda</taxon>
        <taxon>Hexapoda</taxon>
        <taxon>Insecta</taxon>
        <taxon>Pterygota</taxon>
        <taxon>Neoptera</taxon>
        <taxon>Endopterygota</taxon>
        <taxon>Diptera</taxon>
        <taxon>Nematocera</taxon>
        <taxon>Culicoidea</taxon>
        <taxon>Culicidae</taxon>
        <taxon>Anophelinae</taxon>
        <taxon>Anopheles</taxon>
    </lineage>
</organism>
<dbReference type="AlphaFoldDB" id="A0A182XQX6"/>
<keyword evidence="3" id="KW-1185">Reference proteome</keyword>
<sequence>MVLSCVSYAAVYVSGARSTSDAENPPTTKQQRRQELRRVVVGGCCCRWLAYGRVRTKLPAVVTLTSSSHRVFTHHLACASERATVCV</sequence>
<evidence type="ECO:0000313" key="3">
    <source>
        <dbReference type="Proteomes" id="UP000076407"/>
    </source>
</evidence>
<feature type="region of interest" description="Disordered" evidence="1">
    <location>
        <begin position="15"/>
        <end position="34"/>
    </location>
</feature>
<name>A0A182XQX6_ANOQN</name>
<dbReference type="EnsemblMetazoa" id="AQUA014261-RA">
    <property type="protein sequence ID" value="AQUA014261-PA"/>
    <property type="gene ID" value="AQUA014261"/>
</dbReference>
<feature type="compositionally biased region" description="Polar residues" evidence="1">
    <location>
        <begin position="16"/>
        <end position="29"/>
    </location>
</feature>
<proteinExistence type="predicted"/>
<reference evidence="2" key="1">
    <citation type="submission" date="2020-05" db="UniProtKB">
        <authorList>
            <consortium name="EnsemblMetazoa"/>
        </authorList>
    </citation>
    <scope>IDENTIFICATION</scope>
    <source>
        <strain evidence="2">SANGQUA</strain>
    </source>
</reference>